<protein>
    <submittedName>
        <fullName evidence="1">Uncharacterized protein</fullName>
    </submittedName>
</protein>
<proteinExistence type="predicted"/>
<reference evidence="1 2" key="1">
    <citation type="submission" date="2019-01" db="EMBL/GenBank/DDBJ databases">
        <title>Ktedonosporobacter rubrisoli SCAWS-G2.</title>
        <authorList>
            <person name="Huang Y."/>
            <person name="Yan B."/>
        </authorList>
    </citation>
    <scope>NUCLEOTIDE SEQUENCE [LARGE SCALE GENOMIC DNA]</scope>
    <source>
        <strain evidence="1 2">SCAWS-G2</strain>
    </source>
</reference>
<organism evidence="1 2">
    <name type="scientific">Ktedonosporobacter rubrisoli</name>
    <dbReference type="NCBI Taxonomy" id="2509675"/>
    <lineage>
        <taxon>Bacteria</taxon>
        <taxon>Bacillati</taxon>
        <taxon>Chloroflexota</taxon>
        <taxon>Ktedonobacteria</taxon>
        <taxon>Ktedonobacterales</taxon>
        <taxon>Ktedonosporobacteraceae</taxon>
        <taxon>Ktedonosporobacter</taxon>
    </lineage>
</organism>
<dbReference type="KEGG" id="kbs:EPA93_43965"/>
<dbReference type="Proteomes" id="UP000290365">
    <property type="component" value="Chromosome"/>
</dbReference>
<dbReference type="RefSeq" id="WP_129893629.1">
    <property type="nucleotide sequence ID" value="NZ_CP035758.1"/>
</dbReference>
<dbReference type="OrthoDB" id="3561500at2"/>
<evidence type="ECO:0000313" key="1">
    <source>
        <dbReference type="EMBL" id="QBD82560.1"/>
    </source>
</evidence>
<evidence type="ECO:0000313" key="2">
    <source>
        <dbReference type="Proteomes" id="UP000290365"/>
    </source>
</evidence>
<dbReference type="Pfam" id="PF26611">
    <property type="entry name" value="MAD7"/>
    <property type="match status" value="1"/>
</dbReference>
<name>A0A4P6K422_KTERU</name>
<keyword evidence="2" id="KW-1185">Reference proteome</keyword>
<dbReference type="NCBIfam" id="NF047733">
    <property type="entry name" value="antiphage_MADS7"/>
    <property type="match status" value="1"/>
</dbReference>
<sequence length="570" mass="64825">MKISLPKELRGTKFSKVLSIELNNFDIERLLPALFFIVIADGHGTVRRSKEHDTVDKYLGLLFSHPELEGFEGEEGKKLLDRLIRTTLITTSRTGHNRSNEKVAAIKSYSLLALKTAENQGLRKVDIFVYQALKSVISKNEDLKQLLKQIFGKGIIITPRPNVGGKYDSQTPLDTLTLLSIMFLDGFQSSASQFNRDKDLGKGSCPSLIQAFAEDMICYITAYHDLMPTQAFMQYLQGLIRFELFIYTLKTARAINELVAQPEYLPKAMQDNFQSSNPQIFLDFTGKLVESCDYISKNNVKRDIDTYRQFFTSNLLLRQLDRYIKELRGQRWRSLIEEAVEGCECGPSYLKGLLLLQEHPKLSPYITAAAIRDEELIRQANQSSESEDNSEKQDGIISWVDAIADTGETDVERVVALLAEAQKGEGISNYLKWIWNVGGNDHPFSLIDGRRGYRPSWKYAPTNELLSVLVQLAAARIGPGEGQQKNDKGIYTIRLQDFLTFLEQRFGILVDRPPAQFEGAEYVAAARENLRAMLRRLRQMDIFRDLSDDFTAQRLRPPYAGEYLELVEAQ</sequence>
<dbReference type="AlphaFoldDB" id="A0A4P6K422"/>
<dbReference type="InterPro" id="IPR058120">
    <property type="entry name" value="MADS7"/>
</dbReference>
<gene>
    <name evidence="1" type="ORF">EPA93_43965</name>
</gene>
<dbReference type="EMBL" id="CP035758">
    <property type="protein sequence ID" value="QBD82560.1"/>
    <property type="molecule type" value="Genomic_DNA"/>
</dbReference>
<accession>A0A4P6K422</accession>